<evidence type="ECO:0000313" key="2">
    <source>
        <dbReference type="Proteomes" id="UP000026915"/>
    </source>
</evidence>
<dbReference type="PANTHER" id="PTHR33318">
    <property type="entry name" value="ASPARTYL/GLUTAMYL-TRNA(ASN/GLN) AMIDOTRANSFERASE SUBUNIT"/>
    <property type="match status" value="1"/>
</dbReference>
<dbReference type="eggNOG" id="ENOG502S4YS">
    <property type="taxonomic scope" value="Eukaryota"/>
</dbReference>
<dbReference type="HOGENOM" id="CLU_040235_2_0_1"/>
<dbReference type="InterPro" id="IPR039300">
    <property type="entry name" value="JASON"/>
</dbReference>
<accession>A0A061ENF5</accession>
<evidence type="ECO:0000313" key="1">
    <source>
        <dbReference type="EMBL" id="EOY06153.1"/>
    </source>
</evidence>
<proteinExistence type="predicted"/>
<dbReference type="PANTHER" id="PTHR33318:SF16">
    <property type="entry name" value="FK506-BINDING NUCLEAR-LIKE PROTEIN"/>
    <property type="match status" value="1"/>
</dbReference>
<dbReference type="Proteomes" id="UP000026915">
    <property type="component" value="Chromosome 4"/>
</dbReference>
<dbReference type="EMBL" id="CM001882">
    <property type="protein sequence ID" value="EOY06153.1"/>
    <property type="molecule type" value="Genomic_DNA"/>
</dbReference>
<dbReference type="OMA" id="ACFGFSK"/>
<keyword evidence="2" id="KW-1185">Reference proteome</keyword>
<sequence length="374" mass="42160">MGCFLGCFGISTKRKRRKPANRILPGDSQRLVTYEPLDSSVSINLDIPEEPIASNPQLCNKPKERLSIKVKKKVSFNLNVQTYEPIPAEETTTYQFLQSFEEKESEKNGAEAGKGSLLSNSLQMGSYPTNYRYQNCRESYDEEDEVAFEESDLEGDDCYDDDDDYYYYYDGDDSDNVDKDVDDQRQRQEEFLDQFDSVNMESAKGASLVHLDEDKAKNKMTLCASTDGESKSIGCGNARIRSQYLCSVLNPVENTTQWKEIKARAAPPPTHWWREENIALEEEPQTPFSPKLSSNLPPKCNQSRPLLQDIAVDASLSNWLTSPHTDASKATGSTKSCSVAFDTVSSKKSICDGSFSRRSREDRVILEITNLESL</sequence>
<dbReference type="STRING" id="3641.A0A061ENF5"/>
<organism evidence="1 2">
    <name type="scientific">Theobroma cacao</name>
    <name type="common">Cacao</name>
    <name type="synonym">Cocoa</name>
    <dbReference type="NCBI Taxonomy" id="3641"/>
    <lineage>
        <taxon>Eukaryota</taxon>
        <taxon>Viridiplantae</taxon>
        <taxon>Streptophyta</taxon>
        <taxon>Embryophyta</taxon>
        <taxon>Tracheophyta</taxon>
        <taxon>Spermatophyta</taxon>
        <taxon>Magnoliopsida</taxon>
        <taxon>eudicotyledons</taxon>
        <taxon>Gunneridae</taxon>
        <taxon>Pentapetalae</taxon>
        <taxon>rosids</taxon>
        <taxon>malvids</taxon>
        <taxon>Malvales</taxon>
        <taxon>Malvaceae</taxon>
        <taxon>Byttnerioideae</taxon>
        <taxon>Theobroma</taxon>
    </lineage>
</organism>
<name>A0A061ENF5_THECC</name>
<dbReference type="Gramene" id="EOY06153">
    <property type="protein sequence ID" value="EOY06153"/>
    <property type="gene ID" value="TCM_020967"/>
</dbReference>
<protein>
    <submittedName>
        <fullName evidence="1">Uncharacterized protein isoform 2</fullName>
    </submittedName>
</protein>
<reference evidence="1 2" key="1">
    <citation type="journal article" date="2013" name="Genome Biol.">
        <title>The genome sequence of the most widely cultivated cacao type and its use to identify candidate genes regulating pod color.</title>
        <authorList>
            <person name="Motamayor J.C."/>
            <person name="Mockaitis K."/>
            <person name="Schmutz J."/>
            <person name="Haiminen N."/>
            <person name="Iii D.L."/>
            <person name="Cornejo O."/>
            <person name="Findley S.D."/>
            <person name="Zheng P."/>
            <person name="Utro F."/>
            <person name="Royaert S."/>
            <person name="Saski C."/>
            <person name="Jenkins J."/>
            <person name="Podicheti R."/>
            <person name="Zhao M."/>
            <person name="Scheffler B.E."/>
            <person name="Stack J.C."/>
            <person name="Feltus F.A."/>
            <person name="Mustiga G.M."/>
            <person name="Amores F."/>
            <person name="Phillips W."/>
            <person name="Marelli J.P."/>
            <person name="May G.D."/>
            <person name="Shapiro H."/>
            <person name="Ma J."/>
            <person name="Bustamante C.D."/>
            <person name="Schnell R.J."/>
            <person name="Main D."/>
            <person name="Gilbert D."/>
            <person name="Parida L."/>
            <person name="Kuhn D.N."/>
        </authorList>
    </citation>
    <scope>NUCLEOTIDE SEQUENCE [LARGE SCALE GENOMIC DNA]</scope>
    <source>
        <strain evidence="2">cv. Matina 1-6</strain>
    </source>
</reference>
<dbReference type="InParanoid" id="A0A061ENF5"/>
<dbReference type="GO" id="GO:0007142">
    <property type="term" value="P:male meiosis II"/>
    <property type="evidence" value="ECO:0007669"/>
    <property type="project" value="InterPro"/>
</dbReference>
<dbReference type="FunCoup" id="A0A061ENF5">
    <property type="interactions" value="114"/>
</dbReference>
<dbReference type="AlphaFoldDB" id="A0A061ENF5"/>
<gene>
    <name evidence="1" type="ORF">TCM_020967</name>
</gene>